<evidence type="ECO:0000256" key="1">
    <source>
        <dbReference type="SAM" id="SignalP"/>
    </source>
</evidence>
<keyword evidence="1" id="KW-0732">Signal</keyword>
<dbReference type="RefSeq" id="WP_088267161.1">
    <property type="nucleotide sequence ID" value="NZ_CANNXG010000024.1"/>
</dbReference>
<protein>
    <submittedName>
        <fullName evidence="2">Uncharacterized protein</fullName>
    </submittedName>
</protein>
<dbReference type="EMBL" id="JADQUG010000035">
    <property type="protein sequence ID" value="MBG9354659.1"/>
    <property type="molecule type" value="Genomic_DNA"/>
</dbReference>
<dbReference type="GeneID" id="97333148"/>
<dbReference type="Proteomes" id="UP000615580">
    <property type="component" value="Unassembled WGS sequence"/>
</dbReference>
<reference evidence="2 3" key="1">
    <citation type="journal article" date="2020" name="J. Clin. Microbiol.">
        <title>Assessing the Genetic Diversity of Austrian Corynebacterium diphtheriae Clinical Isolates, 2011-2019.</title>
        <authorList>
            <person name="Schaeffer J."/>
            <person name="Huhulescu S."/>
            <person name="Stoeger A."/>
            <person name="Allerberger F."/>
            <person name="Ruppitsch W."/>
        </authorList>
    </citation>
    <scope>NUCLEOTIDE SEQUENCE [LARGE SCALE GENOMIC DNA]</scope>
    <source>
        <strain evidence="2 3">04-17</strain>
    </source>
</reference>
<evidence type="ECO:0000313" key="2">
    <source>
        <dbReference type="EMBL" id="MBG9354659.1"/>
    </source>
</evidence>
<keyword evidence="3" id="KW-1185">Reference proteome</keyword>
<feature type="chain" id="PRO_5046308371" evidence="1">
    <location>
        <begin position="25"/>
        <end position="104"/>
    </location>
</feature>
<proteinExistence type="predicted"/>
<feature type="signal peptide" evidence="1">
    <location>
        <begin position="1"/>
        <end position="24"/>
    </location>
</feature>
<evidence type="ECO:0000313" key="3">
    <source>
        <dbReference type="Proteomes" id="UP000615580"/>
    </source>
</evidence>
<comment type="caution">
    <text evidence="2">The sequence shown here is derived from an EMBL/GenBank/DDBJ whole genome shotgun (WGS) entry which is preliminary data.</text>
</comment>
<name>A0ABS0LER2_9CORY</name>
<gene>
    <name evidence="2" type="ORF">I4J41_08665</name>
</gene>
<accession>A0ABS0LER2</accession>
<organism evidence="2 3">
    <name type="scientific">Corynebacterium belfantii</name>
    <dbReference type="NCBI Taxonomy" id="2014537"/>
    <lineage>
        <taxon>Bacteria</taxon>
        <taxon>Bacillati</taxon>
        <taxon>Actinomycetota</taxon>
        <taxon>Actinomycetes</taxon>
        <taxon>Mycobacteriales</taxon>
        <taxon>Corynebacteriaceae</taxon>
        <taxon>Corynebacterium</taxon>
    </lineage>
</organism>
<sequence length="104" mass="11090">MKSRALTALLATSLILGAAPAAHAQQAKEPLPLPQVFVDNNKGDTTNLDQTELLESVNGRRIAAKDLREFALLLTQENKGLKAAQAAAAERLPLLKIVFAFIGS</sequence>